<reference evidence="1" key="1">
    <citation type="journal article" date="2015" name="Proc. Natl. Acad. Sci. U.S.A.">
        <title>Networks of energetic and metabolic interactions define dynamics in microbial communities.</title>
        <authorList>
            <person name="Embree M."/>
            <person name="Liu J.K."/>
            <person name="Al-Bassam M.M."/>
            <person name="Zengler K."/>
        </authorList>
    </citation>
    <scope>NUCLEOTIDE SEQUENCE</scope>
</reference>
<sequence length="183" mass="20182">MPPRPQDKAGNSGGRISLLDGIIIIHDAPHGVHLPSQYAGMLREMYASRGLSREFRDETGPTAACTCSVQNMDTASLVKMTVYEPGIDFDAQLERMARDFPGRHVSQLVLPLWRPGMTHAVDTARQAGFFLGGLLPLWDGKDALLMQKIATPPDFSKIQLHHRESRSLLDWILADRASLPSPA</sequence>
<dbReference type="AlphaFoldDB" id="A0A0W8G3J8"/>
<proteinExistence type="predicted"/>
<comment type="caution">
    <text evidence="1">The sequence shown here is derived from an EMBL/GenBank/DDBJ whole genome shotgun (WGS) entry which is preliminary data.</text>
</comment>
<accession>A0A0W8G3J8</accession>
<dbReference type="EMBL" id="LNQE01000302">
    <property type="protein sequence ID" value="KUG27661.1"/>
    <property type="molecule type" value="Genomic_DNA"/>
</dbReference>
<evidence type="ECO:0000313" key="1">
    <source>
        <dbReference type="EMBL" id="KUG27661.1"/>
    </source>
</evidence>
<organism evidence="1">
    <name type="scientific">hydrocarbon metagenome</name>
    <dbReference type="NCBI Taxonomy" id="938273"/>
    <lineage>
        <taxon>unclassified sequences</taxon>
        <taxon>metagenomes</taxon>
        <taxon>ecological metagenomes</taxon>
    </lineage>
</organism>
<gene>
    <name evidence="1" type="ORF">ASZ90_002480</name>
</gene>
<protein>
    <submittedName>
        <fullName evidence="1">Uncharacterized protein</fullName>
    </submittedName>
</protein>
<name>A0A0W8G3J8_9ZZZZ</name>